<dbReference type="Proteomes" id="UP001499930">
    <property type="component" value="Unassembled WGS sequence"/>
</dbReference>
<organism evidence="3 4">
    <name type="scientific">Streptosporangium longisporum</name>
    <dbReference type="NCBI Taxonomy" id="46187"/>
    <lineage>
        <taxon>Bacteria</taxon>
        <taxon>Bacillati</taxon>
        <taxon>Actinomycetota</taxon>
        <taxon>Actinomycetes</taxon>
        <taxon>Streptosporangiales</taxon>
        <taxon>Streptosporangiaceae</taxon>
        <taxon>Streptosporangium</taxon>
    </lineage>
</organism>
<evidence type="ECO:0000259" key="2">
    <source>
        <dbReference type="Pfam" id="PF07739"/>
    </source>
</evidence>
<evidence type="ECO:0000256" key="1">
    <source>
        <dbReference type="SAM" id="MobiDB-lite"/>
    </source>
</evidence>
<proteinExistence type="predicted"/>
<dbReference type="Pfam" id="PF07739">
    <property type="entry name" value="TipAS"/>
    <property type="match status" value="1"/>
</dbReference>
<comment type="caution">
    <text evidence="3">The sequence shown here is derived from an EMBL/GenBank/DDBJ whole genome shotgun (WGS) entry which is preliminary data.</text>
</comment>
<dbReference type="Gene3D" id="1.10.490.50">
    <property type="entry name" value="Antibiotic binding domain of TipA-like multidrug resistance regulators"/>
    <property type="match status" value="1"/>
</dbReference>
<reference evidence="3 4" key="1">
    <citation type="journal article" date="2019" name="Int. J. Syst. Evol. Microbiol.">
        <title>The Global Catalogue of Microorganisms (GCM) 10K type strain sequencing project: providing services to taxonomists for standard genome sequencing and annotation.</title>
        <authorList>
            <consortium name="The Broad Institute Genomics Platform"/>
            <consortium name="The Broad Institute Genome Sequencing Center for Infectious Disease"/>
            <person name="Wu L."/>
            <person name="Ma J."/>
        </authorList>
    </citation>
    <scope>NUCLEOTIDE SEQUENCE [LARGE SCALE GENOMIC DNA]</scope>
    <source>
        <strain evidence="3 4">JCM 3106</strain>
    </source>
</reference>
<dbReference type="InterPro" id="IPR012925">
    <property type="entry name" value="TipAS_dom"/>
</dbReference>
<dbReference type="InterPro" id="IPR036244">
    <property type="entry name" value="TipA-like_antibiotic-bd"/>
</dbReference>
<name>A0ABN3XWF4_9ACTN</name>
<keyword evidence="4" id="KW-1185">Reference proteome</keyword>
<dbReference type="EMBL" id="BAAAWD010000006">
    <property type="protein sequence ID" value="GAA3003452.1"/>
    <property type="molecule type" value="Genomic_DNA"/>
</dbReference>
<evidence type="ECO:0000313" key="4">
    <source>
        <dbReference type="Proteomes" id="UP001499930"/>
    </source>
</evidence>
<feature type="domain" description="TipAS antibiotic-recognition" evidence="2">
    <location>
        <begin position="66"/>
        <end position="183"/>
    </location>
</feature>
<dbReference type="SUPFAM" id="SSF89082">
    <property type="entry name" value="Antibiotic binding domain of TipA-like multidrug resistance regulators"/>
    <property type="match status" value="1"/>
</dbReference>
<feature type="region of interest" description="Disordered" evidence="1">
    <location>
        <begin position="1"/>
        <end position="46"/>
    </location>
</feature>
<protein>
    <recommendedName>
        <fullName evidence="2">TipAS antibiotic-recognition domain-containing protein</fullName>
    </recommendedName>
</protein>
<gene>
    <name evidence="3" type="ORF">GCM10017559_26080</name>
</gene>
<sequence length="204" mass="22906">MSATFPGEPRMARRDRAAVPVPEPLDPHVTSVPTVDAMNDRRIRSPLTPEEKREVWGEFAGREEEYLDEVQQRWGDSTAYEQSAKRVAAYGREQWERINRDNAAIEARIRELMDAGEDPSGEAAMDVAEAQRRHIARWFYDMTHEFHVRKSDLYVDDPRFRAGVETNTRPGAAEWLRTAIRANAARAARASGTAGTAGAPDPSG</sequence>
<accession>A0ABN3XWF4</accession>
<evidence type="ECO:0000313" key="3">
    <source>
        <dbReference type="EMBL" id="GAA3003452.1"/>
    </source>
</evidence>